<sequence>MNTIRSLLIHPKDKTPDSYKCGVIYKINCPECEETYIGETARAMQARLKEHKSTTGNTAPTTNFTTMLVLSSSLTNQELILANTLLLGAPATIVLITFTCSASHRLLSHCKSHSQTL</sequence>
<name>A0A9Q0YQ20_HOLLE</name>
<keyword evidence="2" id="KW-1185">Reference proteome</keyword>
<evidence type="ECO:0008006" key="3">
    <source>
        <dbReference type="Google" id="ProtNLM"/>
    </source>
</evidence>
<evidence type="ECO:0000313" key="1">
    <source>
        <dbReference type="EMBL" id="KAJ8026455.1"/>
    </source>
</evidence>
<proteinExistence type="predicted"/>
<protein>
    <recommendedName>
        <fullName evidence="3">GIY-YIG domain-containing protein</fullName>
    </recommendedName>
</protein>
<accession>A0A9Q0YQ20</accession>
<dbReference type="AlphaFoldDB" id="A0A9Q0YQ20"/>
<organism evidence="1 2">
    <name type="scientific">Holothuria leucospilota</name>
    <name type="common">Black long sea cucumber</name>
    <name type="synonym">Mertensiothuria leucospilota</name>
    <dbReference type="NCBI Taxonomy" id="206669"/>
    <lineage>
        <taxon>Eukaryota</taxon>
        <taxon>Metazoa</taxon>
        <taxon>Echinodermata</taxon>
        <taxon>Eleutherozoa</taxon>
        <taxon>Echinozoa</taxon>
        <taxon>Holothuroidea</taxon>
        <taxon>Aspidochirotacea</taxon>
        <taxon>Aspidochirotida</taxon>
        <taxon>Holothuriidae</taxon>
        <taxon>Holothuria</taxon>
    </lineage>
</organism>
<gene>
    <name evidence="1" type="ORF">HOLleu_31276</name>
</gene>
<evidence type="ECO:0000313" key="2">
    <source>
        <dbReference type="Proteomes" id="UP001152320"/>
    </source>
</evidence>
<dbReference type="EMBL" id="JAIZAY010000016">
    <property type="protein sequence ID" value="KAJ8026455.1"/>
    <property type="molecule type" value="Genomic_DNA"/>
</dbReference>
<dbReference type="Proteomes" id="UP001152320">
    <property type="component" value="Chromosome 16"/>
</dbReference>
<comment type="caution">
    <text evidence="1">The sequence shown here is derived from an EMBL/GenBank/DDBJ whole genome shotgun (WGS) entry which is preliminary data.</text>
</comment>
<dbReference type="OrthoDB" id="6119749at2759"/>
<reference evidence="1" key="1">
    <citation type="submission" date="2021-10" db="EMBL/GenBank/DDBJ databases">
        <title>Tropical sea cucumber genome reveals ecological adaptation and Cuvierian tubules defense mechanism.</title>
        <authorList>
            <person name="Chen T."/>
        </authorList>
    </citation>
    <scope>NUCLEOTIDE SEQUENCE</scope>
    <source>
        <strain evidence="1">Nanhai2018</strain>
        <tissue evidence="1">Muscle</tissue>
    </source>
</reference>